<dbReference type="KEGG" id="manq:L1994_10445"/>
<keyword evidence="7" id="KW-0238">DNA-binding</keyword>
<gene>
    <name evidence="10" type="ORF">L1994_10445</name>
</gene>
<dbReference type="Gene3D" id="3.40.50.150">
    <property type="entry name" value="Vaccinia Virus protein VP39"/>
    <property type="match status" value="2"/>
</dbReference>
<dbReference type="InterPro" id="IPR017985">
    <property type="entry name" value="MeTrfase_CN4_CS"/>
</dbReference>
<keyword evidence="6" id="KW-0680">Restriction system</keyword>
<evidence type="ECO:0000256" key="5">
    <source>
        <dbReference type="ARBA" id="ARBA00022691"/>
    </source>
</evidence>
<evidence type="ECO:0000256" key="4">
    <source>
        <dbReference type="ARBA" id="ARBA00022679"/>
    </source>
</evidence>
<dbReference type="GO" id="GO:0008170">
    <property type="term" value="F:N-methyltransferase activity"/>
    <property type="evidence" value="ECO:0007669"/>
    <property type="project" value="InterPro"/>
</dbReference>
<dbReference type="InterPro" id="IPR002941">
    <property type="entry name" value="DNA_methylase_N4/N6"/>
</dbReference>
<dbReference type="RefSeq" id="WP_278099381.1">
    <property type="nucleotide sequence ID" value="NZ_CP091092.1"/>
</dbReference>
<reference evidence="10" key="1">
    <citation type="submission" date="2022-01" db="EMBL/GenBank/DDBJ databases">
        <title>Complete genome of Methanomicrobium antiquum DSM 21220.</title>
        <authorList>
            <person name="Chen S.-C."/>
            <person name="You Y.-T."/>
            <person name="Zhou Y.-Z."/>
            <person name="Lai M.-C."/>
        </authorList>
    </citation>
    <scope>NUCLEOTIDE SEQUENCE</scope>
    <source>
        <strain evidence="10">DSM 21220</strain>
    </source>
</reference>
<name>A0AAF0FRJ5_9EURY</name>
<keyword evidence="3" id="KW-0489">Methyltransferase</keyword>
<evidence type="ECO:0000256" key="3">
    <source>
        <dbReference type="ARBA" id="ARBA00022603"/>
    </source>
</evidence>
<dbReference type="EC" id="2.1.1.113" evidence="2"/>
<dbReference type="GO" id="GO:0003677">
    <property type="term" value="F:DNA binding"/>
    <property type="evidence" value="ECO:0007669"/>
    <property type="project" value="UniProtKB-KW"/>
</dbReference>
<evidence type="ECO:0000313" key="10">
    <source>
        <dbReference type="EMBL" id="WFN36546.1"/>
    </source>
</evidence>
<dbReference type="GeneID" id="79950821"/>
<proteinExistence type="inferred from homology"/>
<dbReference type="InterPro" id="IPR029063">
    <property type="entry name" value="SAM-dependent_MTases_sf"/>
</dbReference>
<accession>A0AAF0FRJ5</accession>
<evidence type="ECO:0000256" key="6">
    <source>
        <dbReference type="ARBA" id="ARBA00022747"/>
    </source>
</evidence>
<feature type="domain" description="DNA methylase N-4/N-6" evidence="9">
    <location>
        <begin position="14"/>
        <end position="94"/>
    </location>
</feature>
<dbReference type="SUPFAM" id="SSF53335">
    <property type="entry name" value="S-adenosyl-L-methionine-dependent methyltransferases"/>
    <property type="match status" value="1"/>
</dbReference>
<organism evidence="10 11">
    <name type="scientific">Methanomicrobium antiquum</name>
    <dbReference type="NCBI Taxonomy" id="487686"/>
    <lineage>
        <taxon>Archaea</taxon>
        <taxon>Methanobacteriati</taxon>
        <taxon>Methanobacteriota</taxon>
        <taxon>Stenosarchaea group</taxon>
        <taxon>Methanomicrobia</taxon>
        <taxon>Methanomicrobiales</taxon>
        <taxon>Methanomicrobiaceae</taxon>
        <taxon>Methanomicrobium</taxon>
    </lineage>
</organism>
<dbReference type="CDD" id="cd02440">
    <property type="entry name" value="AdoMet_MTases"/>
    <property type="match status" value="1"/>
</dbReference>
<evidence type="ECO:0000256" key="7">
    <source>
        <dbReference type="ARBA" id="ARBA00023125"/>
    </source>
</evidence>
<keyword evidence="11" id="KW-1185">Reference proteome</keyword>
<evidence type="ECO:0000256" key="1">
    <source>
        <dbReference type="ARBA" id="ARBA00010203"/>
    </source>
</evidence>
<evidence type="ECO:0000259" key="9">
    <source>
        <dbReference type="Pfam" id="PF01555"/>
    </source>
</evidence>
<dbReference type="Pfam" id="PF01555">
    <property type="entry name" value="N6_N4_Mtase"/>
    <property type="match status" value="1"/>
</dbReference>
<sequence>MELTGSISHLNLDNVPIDPFWNEGNEEEHKIHRIHAYPAKFPAFITTKAIEYSKNLDINVETIADIFCGCGTTSYEAKRNGIDFWGCDINPVATLIAEVKSRKYKDSTLLDYFKQITDKYCNISVLEDEFSNVNERIKYWYFDEQIKDLIRLKKAINVTIPKKSFYRKFFLCAFSNILKKTSRWLTKSIKPQLDPDKVPADVITAFTEQFEYMRKANLESELSENTKVNIKNINFLDKKNRKPFVDLLITSPPYVTSYEYADLHQLSTLWLEYTDDYKSLRNGTIGSLYNHSDFTEEAKKLNNVGSGIVFNLFTVDKKKAKAVARYYFDIEKSVKNSYKMIKDGGLALFVIGNTEYKGKRVDNAKHLIYSMNDAGFKEINVVKRKISKKILTPYRDEKGKFSMNHNDRKVYAEEFIVTGRKYAN</sequence>
<dbReference type="AlphaFoldDB" id="A0AAF0FRJ5"/>
<keyword evidence="5" id="KW-0949">S-adenosyl-L-methionine</keyword>
<dbReference type="Proteomes" id="UP001218895">
    <property type="component" value="Chromosome"/>
</dbReference>
<comment type="similarity">
    <text evidence="1">Belongs to the N(4)/N(6)-methyltransferase family. N(4) subfamily.</text>
</comment>
<dbReference type="GO" id="GO:0009307">
    <property type="term" value="P:DNA restriction-modification system"/>
    <property type="evidence" value="ECO:0007669"/>
    <property type="project" value="UniProtKB-KW"/>
</dbReference>
<dbReference type="PROSITE" id="PS00093">
    <property type="entry name" value="N4_MTASE"/>
    <property type="match status" value="1"/>
</dbReference>
<keyword evidence="4" id="KW-0808">Transferase</keyword>
<evidence type="ECO:0000256" key="8">
    <source>
        <dbReference type="ARBA" id="ARBA00049120"/>
    </source>
</evidence>
<dbReference type="GO" id="GO:0032259">
    <property type="term" value="P:methylation"/>
    <property type="evidence" value="ECO:0007669"/>
    <property type="project" value="UniProtKB-KW"/>
</dbReference>
<comment type="catalytic activity">
    <reaction evidence="8">
        <text>a 2'-deoxycytidine in DNA + S-adenosyl-L-methionine = an N(4)-methyl-2'-deoxycytidine in DNA + S-adenosyl-L-homocysteine + H(+)</text>
        <dbReference type="Rhea" id="RHEA:16857"/>
        <dbReference type="Rhea" id="RHEA-COMP:11369"/>
        <dbReference type="Rhea" id="RHEA-COMP:13674"/>
        <dbReference type="ChEBI" id="CHEBI:15378"/>
        <dbReference type="ChEBI" id="CHEBI:57856"/>
        <dbReference type="ChEBI" id="CHEBI:59789"/>
        <dbReference type="ChEBI" id="CHEBI:85452"/>
        <dbReference type="ChEBI" id="CHEBI:137933"/>
        <dbReference type="EC" id="2.1.1.113"/>
    </reaction>
</comment>
<dbReference type="GO" id="GO:0015667">
    <property type="term" value="F:site-specific DNA-methyltransferase (cytosine-N4-specific) activity"/>
    <property type="evidence" value="ECO:0007669"/>
    <property type="project" value="UniProtKB-EC"/>
</dbReference>
<evidence type="ECO:0000256" key="2">
    <source>
        <dbReference type="ARBA" id="ARBA00012185"/>
    </source>
</evidence>
<dbReference type="EMBL" id="CP091092">
    <property type="protein sequence ID" value="WFN36546.1"/>
    <property type="molecule type" value="Genomic_DNA"/>
</dbReference>
<protein>
    <recommendedName>
        <fullName evidence="2">site-specific DNA-methyltransferase (cytosine-N(4)-specific)</fullName>
        <ecNumber evidence="2">2.1.1.113</ecNumber>
    </recommendedName>
</protein>
<evidence type="ECO:0000313" key="11">
    <source>
        <dbReference type="Proteomes" id="UP001218895"/>
    </source>
</evidence>